<evidence type="ECO:0000313" key="1">
    <source>
        <dbReference type="EMBL" id="KAI8027696.1"/>
    </source>
</evidence>
<proteinExistence type="predicted"/>
<reference evidence="1 2" key="1">
    <citation type="journal article" date="2022" name="Plant J.">
        <title>Chromosome-level genome of Camellia lanceoleosa provides a valuable resource for understanding genome evolution and self-incompatibility.</title>
        <authorList>
            <person name="Gong W."/>
            <person name="Xiao S."/>
            <person name="Wang L."/>
            <person name="Liao Z."/>
            <person name="Chang Y."/>
            <person name="Mo W."/>
            <person name="Hu G."/>
            <person name="Li W."/>
            <person name="Zhao G."/>
            <person name="Zhu H."/>
            <person name="Hu X."/>
            <person name="Ji K."/>
            <person name="Xiang X."/>
            <person name="Song Q."/>
            <person name="Yuan D."/>
            <person name="Jin S."/>
            <person name="Zhang L."/>
        </authorList>
    </citation>
    <scope>NUCLEOTIDE SEQUENCE [LARGE SCALE GENOMIC DNA]</scope>
    <source>
        <strain evidence="1">SQ_2022a</strain>
    </source>
</reference>
<sequence length="233" mass="25641">MLIGGSWLKWWIQAAAALSNLGLFEAEMSSDAFQLLGMSEMGMLPSIFASRSKHGTPTISIVCSATGVIFLSWMSFQEILEFLNFLYAIGMLLELAAFVRLRIKKPDLSRPYRVPVQTFGATMLCVPPALLLVLVMSLASARTYLVSSCVVIVGMFLYPAVNHAKDRKWIRFNTEQPANPDDDDDNDIEDHSIVSEQNRGVTDEASVSLLSALPSSKTEPATEMSSEGVQKLE</sequence>
<keyword evidence="2" id="KW-1185">Reference proteome</keyword>
<gene>
    <name evidence="1" type="ORF">LOK49_LG02G03375</name>
</gene>
<organism evidence="1 2">
    <name type="scientific">Camellia lanceoleosa</name>
    <dbReference type="NCBI Taxonomy" id="1840588"/>
    <lineage>
        <taxon>Eukaryota</taxon>
        <taxon>Viridiplantae</taxon>
        <taxon>Streptophyta</taxon>
        <taxon>Embryophyta</taxon>
        <taxon>Tracheophyta</taxon>
        <taxon>Spermatophyta</taxon>
        <taxon>Magnoliopsida</taxon>
        <taxon>eudicotyledons</taxon>
        <taxon>Gunneridae</taxon>
        <taxon>Pentapetalae</taxon>
        <taxon>asterids</taxon>
        <taxon>Ericales</taxon>
        <taxon>Theaceae</taxon>
        <taxon>Camellia</taxon>
    </lineage>
</organism>
<comment type="caution">
    <text evidence="1">The sequence shown here is derived from an EMBL/GenBank/DDBJ whole genome shotgun (WGS) entry which is preliminary data.</text>
</comment>
<name>A0ACC0IUX9_9ERIC</name>
<accession>A0ACC0IUX9</accession>
<dbReference type="Proteomes" id="UP001060215">
    <property type="component" value="Chromosome 3"/>
</dbReference>
<protein>
    <submittedName>
        <fullName evidence="1">Polyamine transporter</fullName>
    </submittedName>
</protein>
<dbReference type="EMBL" id="CM045760">
    <property type="protein sequence ID" value="KAI8027696.1"/>
    <property type="molecule type" value="Genomic_DNA"/>
</dbReference>
<evidence type="ECO:0000313" key="2">
    <source>
        <dbReference type="Proteomes" id="UP001060215"/>
    </source>
</evidence>